<dbReference type="EMBL" id="CH902625">
    <property type="protein sequence ID" value="EDV35171.1"/>
    <property type="molecule type" value="Genomic_DNA"/>
</dbReference>
<protein>
    <submittedName>
        <fullName evidence="2">Uncharacterized protein</fullName>
    </submittedName>
</protein>
<dbReference type="AlphaFoldDB" id="B3MW26"/>
<dbReference type="HOGENOM" id="CLU_819562_0_0_1"/>
<reference evidence="2 3" key="1">
    <citation type="journal article" date="2007" name="Nature">
        <title>Evolution of genes and genomes on the Drosophila phylogeny.</title>
        <authorList>
            <consortium name="Drosophila 12 Genomes Consortium"/>
            <person name="Clark A.G."/>
            <person name="Eisen M.B."/>
            <person name="Smith D.R."/>
            <person name="Bergman C.M."/>
            <person name="Oliver B."/>
            <person name="Markow T.A."/>
            <person name="Kaufman T.C."/>
            <person name="Kellis M."/>
            <person name="Gelbart W."/>
            <person name="Iyer V.N."/>
            <person name="Pollard D.A."/>
            <person name="Sackton T.B."/>
            <person name="Larracuente A.M."/>
            <person name="Singh N.D."/>
            <person name="Abad J.P."/>
            <person name="Abt D.N."/>
            <person name="Adryan B."/>
            <person name="Aguade M."/>
            <person name="Akashi H."/>
            <person name="Anderson W.W."/>
            <person name="Aquadro C.F."/>
            <person name="Ardell D.H."/>
            <person name="Arguello R."/>
            <person name="Artieri C.G."/>
            <person name="Barbash D.A."/>
            <person name="Barker D."/>
            <person name="Barsanti P."/>
            <person name="Batterham P."/>
            <person name="Batzoglou S."/>
            <person name="Begun D."/>
            <person name="Bhutkar A."/>
            <person name="Blanco E."/>
            <person name="Bosak S.A."/>
            <person name="Bradley R.K."/>
            <person name="Brand A.D."/>
            <person name="Brent M.R."/>
            <person name="Brooks A.N."/>
            <person name="Brown R.H."/>
            <person name="Butlin R.K."/>
            <person name="Caggese C."/>
            <person name="Calvi B.R."/>
            <person name="Bernardo de Carvalho A."/>
            <person name="Caspi A."/>
            <person name="Castrezana S."/>
            <person name="Celniker S.E."/>
            <person name="Chang J.L."/>
            <person name="Chapple C."/>
            <person name="Chatterji S."/>
            <person name="Chinwalla A."/>
            <person name="Civetta A."/>
            <person name="Clifton S.W."/>
            <person name="Comeron J.M."/>
            <person name="Costello J.C."/>
            <person name="Coyne J.A."/>
            <person name="Daub J."/>
            <person name="David R.G."/>
            <person name="Delcher A.L."/>
            <person name="Delehaunty K."/>
            <person name="Do C.B."/>
            <person name="Ebling H."/>
            <person name="Edwards K."/>
            <person name="Eickbush T."/>
            <person name="Evans J.D."/>
            <person name="Filipski A."/>
            <person name="Findeiss S."/>
            <person name="Freyhult E."/>
            <person name="Fulton L."/>
            <person name="Fulton R."/>
            <person name="Garcia A.C."/>
            <person name="Gardiner A."/>
            <person name="Garfield D.A."/>
            <person name="Garvin B.E."/>
            <person name="Gibson G."/>
            <person name="Gilbert D."/>
            <person name="Gnerre S."/>
            <person name="Godfrey J."/>
            <person name="Good R."/>
            <person name="Gotea V."/>
            <person name="Gravely B."/>
            <person name="Greenberg A.J."/>
            <person name="Griffiths-Jones S."/>
            <person name="Gross S."/>
            <person name="Guigo R."/>
            <person name="Gustafson E.A."/>
            <person name="Haerty W."/>
            <person name="Hahn M.W."/>
            <person name="Halligan D.L."/>
            <person name="Halpern A.L."/>
            <person name="Halter G.M."/>
            <person name="Han M.V."/>
            <person name="Heger A."/>
            <person name="Hillier L."/>
            <person name="Hinrichs A.S."/>
            <person name="Holmes I."/>
            <person name="Hoskins R.A."/>
            <person name="Hubisz M.J."/>
            <person name="Hultmark D."/>
            <person name="Huntley M.A."/>
            <person name="Jaffe D.B."/>
            <person name="Jagadeeshan S."/>
            <person name="Jeck W.R."/>
            <person name="Johnson J."/>
            <person name="Jones C.D."/>
            <person name="Jordan W.C."/>
            <person name="Karpen G.H."/>
            <person name="Kataoka E."/>
            <person name="Keightley P.D."/>
            <person name="Kheradpour P."/>
            <person name="Kirkness E.F."/>
            <person name="Koerich L.B."/>
            <person name="Kristiansen K."/>
            <person name="Kudrna D."/>
            <person name="Kulathinal R.J."/>
            <person name="Kumar S."/>
            <person name="Kwok R."/>
            <person name="Lander E."/>
            <person name="Langley C.H."/>
            <person name="Lapoint R."/>
            <person name="Lazzaro B.P."/>
            <person name="Lee S.J."/>
            <person name="Levesque L."/>
            <person name="Li R."/>
            <person name="Lin C.F."/>
            <person name="Lin M.F."/>
            <person name="Lindblad-Toh K."/>
            <person name="Llopart A."/>
            <person name="Long M."/>
            <person name="Low L."/>
            <person name="Lozovsky E."/>
            <person name="Lu J."/>
            <person name="Luo M."/>
            <person name="Machado C.A."/>
            <person name="Makalowski W."/>
            <person name="Marzo M."/>
            <person name="Matsuda M."/>
            <person name="Matzkin L."/>
            <person name="McAllister B."/>
            <person name="McBride C.S."/>
            <person name="McKernan B."/>
            <person name="McKernan K."/>
            <person name="Mendez-Lago M."/>
            <person name="Minx P."/>
            <person name="Mollenhauer M.U."/>
            <person name="Montooth K."/>
            <person name="Mount S.M."/>
            <person name="Mu X."/>
            <person name="Myers E."/>
            <person name="Negre B."/>
            <person name="Newfeld S."/>
            <person name="Nielsen R."/>
            <person name="Noor M.A."/>
            <person name="O'Grady P."/>
            <person name="Pachter L."/>
            <person name="Papaceit M."/>
            <person name="Parisi M.J."/>
            <person name="Parisi M."/>
            <person name="Parts L."/>
            <person name="Pedersen J.S."/>
            <person name="Pesole G."/>
            <person name="Phillippy A.M."/>
            <person name="Ponting C.P."/>
            <person name="Pop M."/>
            <person name="Porcelli D."/>
            <person name="Powell J.R."/>
            <person name="Prohaska S."/>
            <person name="Pruitt K."/>
            <person name="Puig M."/>
            <person name="Quesneville H."/>
            <person name="Ram K.R."/>
            <person name="Rand D."/>
            <person name="Rasmussen M.D."/>
            <person name="Reed L.K."/>
            <person name="Reenan R."/>
            <person name="Reily A."/>
            <person name="Remington K.A."/>
            <person name="Rieger T.T."/>
            <person name="Ritchie M.G."/>
            <person name="Robin C."/>
            <person name="Rogers Y.H."/>
            <person name="Rohde C."/>
            <person name="Rozas J."/>
            <person name="Rubenfield M.J."/>
            <person name="Ruiz A."/>
            <person name="Russo S."/>
            <person name="Salzberg S.L."/>
            <person name="Sanchez-Gracia A."/>
            <person name="Saranga D.J."/>
            <person name="Sato H."/>
            <person name="Schaeffer S.W."/>
            <person name="Schatz M.C."/>
            <person name="Schlenke T."/>
            <person name="Schwartz R."/>
            <person name="Segarra C."/>
            <person name="Singh R.S."/>
            <person name="Sirot L."/>
            <person name="Sirota M."/>
            <person name="Sisneros N.B."/>
            <person name="Smith C.D."/>
            <person name="Smith T.F."/>
            <person name="Spieth J."/>
            <person name="Stage D.E."/>
            <person name="Stark A."/>
            <person name="Stephan W."/>
            <person name="Strausberg R.L."/>
            <person name="Strempel S."/>
            <person name="Sturgill D."/>
            <person name="Sutton G."/>
            <person name="Sutton G.G."/>
            <person name="Tao W."/>
            <person name="Teichmann S."/>
            <person name="Tobari Y.N."/>
            <person name="Tomimura Y."/>
            <person name="Tsolas J.M."/>
            <person name="Valente V.L."/>
            <person name="Venter E."/>
            <person name="Venter J.C."/>
            <person name="Vicario S."/>
            <person name="Vieira F.G."/>
            <person name="Vilella A.J."/>
            <person name="Villasante A."/>
            <person name="Walenz B."/>
            <person name="Wang J."/>
            <person name="Wasserman M."/>
            <person name="Watts T."/>
            <person name="Wilson D."/>
            <person name="Wilson R.K."/>
            <person name="Wing R.A."/>
            <person name="Wolfner M.F."/>
            <person name="Wong A."/>
            <person name="Wong G.K."/>
            <person name="Wu C.I."/>
            <person name="Wu G."/>
            <person name="Yamamoto D."/>
            <person name="Yang H.P."/>
            <person name="Yang S.P."/>
            <person name="Yorke J.A."/>
            <person name="Yoshida K."/>
            <person name="Zdobnov E."/>
            <person name="Zhang P."/>
            <person name="Zhang Y."/>
            <person name="Zimin A.V."/>
            <person name="Baldwin J."/>
            <person name="Abdouelleil A."/>
            <person name="Abdulkadir J."/>
            <person name="Abebe A."/>
            <person name="Abera B."/>
            <person name="Abreu J."/>
            <person name="Acer S.C."/>
            <person name="Aftuck L."/>
            <person name="Alexander A."/>
            <person name="An P."/>
            <person name="Anderson E."/>
            <person name="Anderson S."/>
            <person name="Arachi H."/>
            <person name="Azer M."/>
            <person name="Bachantsang P."/>
            <person name="Barry A."/>
            <person name="Bayul T."/>
            <person name="Berlin A."/>
            <person name="Bessette D."/>
            <person name="Bloom T."/>
            <person name="Blye J."/>
            <person name="Boguslavskiy L."/>
            <person name="Bonnet C."/>
            <person name="Boukhgalter B."/>
            <person name="Bourzgui I."/>
            <person name="Brown A."/>
            <person name="Cahill P."/>
            <person name="Channer S."/>
            <person name="Cheshatsang Y."/>
            <person name="Chuda L."/>
            <person name="Citroen M."/>
            <person name="Collymore A."/>
            <person name="Cooke P."/>
            <person name="Costello M."/>
            <person name="D'Aco K."/>
            <person name="Daza R."/>
            <person name="De Haan G."/>
            <person name="DeGray S."/>
            <person name="DeMaso C."/>
            <person name="Dhargay N."/>
            <person name="Dooley K."/>
            <person name="Dooley E."/>
            <person name="Doricent M."/>
            <person name="Dorje P."/>
            <person name="Dorjee K."/>
            <person name="Dupes A."/>
            <person name="Elong R."/>
            <person name="Falk J."/>
            <person name="Farina A."/>
            <person name="Faro S."/>
            <person name="Ferguson D."/>
            <person name="Fisher S."/>
            <person name="Foley C.D."/>
            <person name="Franke A."/>
            <person name="Friedrich D."/>
            <person name="Gadbois L."/>
            <person name="Gearin G."/>
            <person name="Gearin C.R."/>
            <person name="Giannoukos G."/>
            <person name="Goode T."/>
            <person name="Graham J."/>
            <person name="Grandbois E."/>
            <person name="Grewal S."/>
            <person name="Gyaltsen K."/>
            <person name="Hafez N."/>
            <person name="Hagos B."/>
            <person name="Hall J."/>
            <person name="Henson C."/>
            <person name="Hollinger A."/>
            <person name="Honan T."/>
            <person name="Huard M.D."/>
            <person name="Hughes L."/>
            <person name="Hurhula B."/>
            <person name="Husby M.E."/>
            <person name="Kamat A."/>
            <person name="Kanga B."/>
            <person name="Kashin S."/>
            <person name="Khazanovich D."/>
            <person name="Kisner P."/>
            <person name="Lance K."/>
            <person name="Lara M."/>
            <person name="Lee W."/>
            <person name="Lennon N."/>
            <person name="Letendre F."/>
            <person name="LeVine R."/>
            <person name="Lipovsky A."/>
            <person name="Liu X."/>
            <person name="Liu J."/>
            <person name="Liu S."/>
            <person name="Lokyitsang T."/>
            <person name="Lokyitsang Y."/>
            <person name="Lubonja R."/>
            <person name="Lui A."/>
            <person name="MacDonald P."/>
            <person name="Magnisalis V."/>
            <person name="Maru K."/>
            <person name="Matthews C."/>
            <person name="McCusker W."/>
            <person name="McDonough S."/>
            <person name="Mehta T."/>
            <person name="Meldrim J."/>
            <person name="Meneus L."/>
            <person name="Mihai O."/>
            <person name="Mihalev A."/>
            <person name="Mihova T."/>
            <person name="Mittelman R."/>
            <person name="Mlenga V."/>
            <person name="Montmayeur A."/>
            <person name="Mulrain L."/>
            <person name="Navidi A."/>
            <person name="Naylor J."/>
            <person name="Negash T."/>
            <person name="Nguyen T."/>
            <person name="Nguyen N."/>
            <person name="Nicol R."/>
            <person name="Norbu C."/>
            <person name="Norbu N."/>
            <person name="Novod N."/>
            <person name="O'Neill B."/>
            <person name="Osman S."/>
            <person name="Markiewicz E."/>
            <person name="Oyono O.L."/>
            <person name="Patti C."/>
            <person name="Phunkhang P."/>
            <person name="Pierre F."/>
            <person name="Priest M."/>
            <person name="Raghuraman S."/>
            <person name="Rege F."/>
            <person name="Reyes R."/>
            <person name="Rise C."/>
            <person name="Rogov P."/>
            <person name="Ross K."/>
            <person name="Ryan E."/>
            <person name="Settipalli S."/>
            <person name="Shea T."/>
            <person name="Sherpa N."/>
            <person name="Shi L."/>
            <person name="Shih D."/>
            <person name="Sparrow T."/>
            <person name="Spaulding J."/>
            <person name="Stalker J."/>
            <person name="Stange-Thomann N."/>
            <person name="Stavropoulos S."/>
            <person name="Stone C."/>
            <person name="Strader C."/>
            <person name="Tesfaye S."/>
            <person name="Thomson T."/>
            <person name="Thoulutsang Y."/>
            <person name="Thoulutsang D."/>
            <person name="Topham K."/>
            <person name="Topping I."/>
            <person name="Tsamla T."/>
            <person name="Vassiliev H."/>
            <person name="Vo A."/>
            <person name="Wangchuk T."/>
            <person name="Wangdi T."/>
            <person name="Weiand M."/>
            <person name="Wilkinson J."/>
            <person name="Wilson A."/>
            <person name="Yadav S."/>
            <person name="Young G."/>
            <person name="Yu Q."/>
            <person name="Zembek L."/>
            <person name="Zhong D."/>
            <person name="Zimmer A."/>
            <person name="Zwirko Z."/>
            <person name="Jaffe D.B."/>
            <person name="Alvarez P."/>
            <person name="Brockman W."/>
            <person name="Butler J."/>
            <person name="Chin C."/>
            <person name="Gnerre S."/>
            <person name="Grabherr M."/>
            <person name="Kleber M."/>
            <person name="Mauceli E."/>
            <person name="MacCallum I."/>
        </authorList>
    </citation>
    <scope>NUCLEOTIDE SEQUENCE [LARGE SCALE GENOMIC DNA]</scope>
    <source>
        <strain evidence="3">Tucson 14024-0371.13</strain>
    </source>
</reference>
<dbReference type="eggNOG" id="ENOG502RVQV">
    <property type="taxonomic scope" value="Eukaryota"/>
</dbReference>
<accession>B3MW26</accession>
<keyword evidence="3" id="KW-1185">Reference proteome</keyword>
<dbReference type="OrthoDB" id="7851145at2759"/>
<dbReference type="STRING" id="7217.B3MW26"/>
<organism evidence="2 3">
    <name type="scientific">Drosophila ananassae</name>
    <name type="common">Fruit fly</name>
    <dbReference type="NCBI Taxonomy" id="7217"/>
    <lineage>
        <taxon>Eukaryota</taxon>
        <taxon>Metazoa</taxon>
        <taxon>Ecdysozoa</taxon>
        <taxon>Arthropoda</taxon>
        <taxon>Hexapoda</taxon>
        <taxon>Insecta</taxon>
        <taxon>Pterygota</taxon>
        <taxon>Neoptera</taxon>
        <taxon>Endopterygota</taxon>
        <taxon>Diptera</taxon>
        <taxon>Brachycera</taxon>
        <taxon>Muscomorpha</taxon>
        <taxon>Ephydroidea</taxon>
        <taxon>Drosophilidae</taxon>
        <taxon>Drosophila</taxon>
        <taxon>Sophophora</taxon>
    </lineage>
</organism>
<dbReference type="Proteomes" id="UP000007801">
    <property type="component" value="Unassembled WGS sequence"/>
</dbReference>
<evidence type="ECO:0000313" key="3">
    <source>
        <dbReference type="Proteomes" id="UP000007801"/>
    </source>
</evidence>
<name>B3MW26_DROAN</name>
<dbReference type="KEGG" id="dan:6505003"/>
<evidence type="ECO:0000256" key="1">
    <source>
        <dbReference type="SAM" id="MobiDB-lite"/>
    </source>
</evidence>
<dbReference type="OMA" id="YKEETGP"/>
<evidence type="ECO:0000313" key="2">
    <source>
        <dbReference type="EMBL" id="EDV35171.1"/>
    </source>
</evidence>
<dbReference type="GeneID" id="6505003"/>
<dbReference type="InParanoid" id="B3MW26"/>
<proteinExistence type="predicted"/>
<gene>
    <name evidence="2" type="primary">Dana\GF22340</name>
    <name evidence="2" type="synonym">dana_GLEANR_6313</name>
    <name evidence="2" type="ORF">GF22340</name>
</gene>
<dbReference type="PhylomeDB" id="B3MW26"/>
<sequence length="339" mass="39992">MEIRPQQEDHREVLGRFQAFQSADMEAAEEAYPEEYEYEYEDEVKTQIIADAFGEVKIFVEAGRNDAFVQLKKPQLHRFQLPEQEQEQEQHHPTSHELEGFERAEDHEIDKWGKNEVLEVDLVKAKDLEQFGKMQRDVKTGEKYILLPVDIEFLIDPDNMTPESATEYLSSYDRYKEVLLSRSEDKSMDVHTIHIQNLQGDKPKVVHEHEQGNKELDRMELDQEELDQEELDKQEPRKEELLENQPNVTPSEETLRESEDQLNWEYHMHEFQVPKFSFPFELNIGTSLDRMLAGEEPLCQEDLDLEATAEAVEDTDDDDLDVSMTLREFEFLDNEEAFY</sequence>
<feature type="compositionally biased region" description="Basic and acidic residues" evidence="1">
    <location>
        <begin position="231"/>
        <end position="241"/>
    </location>
</feature>
<feature type="region of interest" description="Disordered" evidence="1">
    <location>
        <begin position="224"/>
        <end position="257"/>
    </location>
</feature>